<comment type="caution">
    <text evidence="1">The sequence shown here is derived from an EMBL/GenBank/DDBJ whole genome shotgun (WGS) entry which is preliminary data.</text>
</comment>
<reference evidence="1" key="1">
    <citation type="submission" date="2019-09" db="EMBL/GenBank/DDBJ databases">
        <authorList>
            <person name="Rodrigo-Torres L."/>
            <person name="Arahal R. D."/>
            <person name="Lucena T."/>
        </authorList>
    </citation>
    <scope>NUCLEOTIDE SEQUENCE</scope>
    <source>
        <strain evidence="1">ISS653</strain>
    </source>
</reference>
<accession>A0AC61Y6A8</accession>
<dbReference type="EMBL" id="CABVMM010000004">
    <property type="protein sequence ID" value="VVV00044.1"/>
    <property type="molecule type" value="Genomic_DNA"/>
</dbReference>
<sequence length="934" mass="107283">MKNFITFIMLIYSVSIWSQKSAPIAGDAAKLIDLLHKDYQTVNLETFQEDIARDRSQVIAIFKTYLGEDFDTEITYEYKKEGKDTEKGKDTMLKLNDFRLIYTKSLETYNLKIKRDDLKETEVKNLKELKTQLSTDKNYYYKALYAGDNKVFDEIKKHLNKNKFLDTIIDKFKKKYETLNDNKFDSYAINNNAQSIQKSLPFAGGDILVDGIDGLSRFLVKRIKEELTLNAIQNIQEFLKNKEEHPELYELEVLLPTTFAYLANFDANQLLQFSDDLKQYIEQDLANLVPNAANLRYTPRMSLLIANNPELDFAFEGLEILDQVTKIKSPVDYFEIVSNSRNLNRWRTETGTKKDIAEGLHLASMLAYSLTIVENGEVRFVTTDFMANYGSQKDFCYLYFGFLYQQNKNYYHIKDKQGAKDNLLATLVYDVKRIDTIHNFLNHQVIPVVKHAERLHDQFLEIKKKNKNEEKLAYAEVHQLIEDIVGFAEEVSIAADWILEEAGADTLTSRNLEPYFKTAYLANDISLDLYEKRYTNAITKTLEVPLMMSGSNNSELAIYSTRLQSILKVNNDLISLTKVLSLNKVINDKEKEAIWNENKNQLEILHLKFKTNDELNTIATNLDNLIKGFKDGNWDWNSYNTNRKNLIDAISDDKGKLLNYFGIDSKAFKEKYQKLKSYKSLDSLTKVYIDNKFDAYQDELFNQLVLGEEPKIEAERELWETYNAFLPGLLESDNVKSKPQLVKLIHFVNDVAVADGPEAYEKAIEAFVLPVGSSRLKENVKSYYSINAFPGILGGKEISDDFEDAEFVGFTAPVGFYIQPWGSGEFLGCFNTFGIYFPVIDIAAPVRFRFDDSNATETLSDFEFKDIFSPGAYVVFGFKNSPFAFNLGFQYGPKLRDIPTDDNSSDFTSVESYRVGVGITIDIPLVTLSSNYKN</sequence>
<keyword evidence="2" id="KW-1185">Reference proteome</keyword>
<protein>
    <submittedName>
        <fullName evidence="1">Uncharacterized protein</fullName>
    </submittedName>
</protein>
<gene>
    <name evidence="1" type="ORF">FVB9532_01308</name>
</gene>
<evidence type="ECO:0000313" key="2">
    <source>
        <dbReference type="Proteomes" id="UP000356253"/>
    </source>
</evidence>
<organism evidence="1 2">
    <name type="scientific">Mesonia oceanica</name>
    <dbReference type="NCBI Taxonomy" id="2687242"/>
    <lineage>
        <taxon>Bacteria</taxon>
        <taxon>Pseudomonadati</taxon>
        <taxon>Bacteroidota</taxon>
        <taxon>Flavobacteriia</taxon>
        <taxon>Flavobacteriales</taxon>
        <taxon>Flavobacteriaceae</taxon>
        <taxon>Mesonia</taxon>
    </lineage>
</organism>
<proteinExistence type="predicted"/>
<evidence type="ECO:0000313" key="1">
    <source>
        <dbReference type="EMBL" id="VVV00044.1"/>
    </source>
</evidence>
<name>A0AC61Y6A8_9FLAO</name>
<dbReference type="Proteomes" id="UP000356253">
    <property type="component" value="Unassembled WGS sequence"/>
</dbReference>